<keyword evidence="4" id="KW-1185">Reference proteome</keyword>
<evidence type="ECO:0000313" key="4">
    <source>
        <dbReference type="Proteomes" id="UP000242519"/>
    </source>
</evidence>
<feature type="compositionally biased region" description="Gly residues" evidence="1">
    <location>
        <begin position="135"/>
        <end position="146"/>
    </location>
</feature>
<protein>
    <recommendedName>
        <fullName evidence="5">Ubiquitin 3 binding protein But2 C-terminal domain-containing protein</fullName>
    </recommendedName>
</protein>
<evidence type="ECO:0000256" key="1">
    <source>
        <dbReference type="SAM" id="MobiDB-lite"/>
    </source>
</evidence>
<reference evidence="3 4" key="1">
    <citation type="submission" date="2017-04" db="EMBL/GenBank/DDBJ databases">
        <title>Draft genome sequence of Marssonina coronaria NL1: causal agent of apple blotch.</title>
        <authorList>
            <person name="Cheng Q."/>
        </authorList>
    </citation>
    <scope>NUCLEOTIDE SEQUENCE [LARGE SCALE GENOMIC DNA]</scope>
    <source>
        <strain evidence="3 4">NL1</strain>
    </source>
</reference>
<dbReference type="EMBL" id="MZNU01000345">
    <property type="protein sequence ID" value="OWO99736.1"/>
    <property type="molecule type" value="Genomic_DNA"/>
</dbReference>
<dbReference type="InParanoid" id="A0A218YVP0"/>
<keyword evidence="2" id="KW-0732">Signal</keyword>
<organism evidence="3 4">
    <name type="scientific">Diplocarpon coronariae</name>
    <dbReference type="NCBI Taxonomy" id="2795749"/>
    <lineage>
        <taxon>Eukaryota</taxon>
        <taxon>Fungi</taxon>
        <taxon>Dikarya</taxon>
        <taxon>Ascomycota</taxon>
        <taxon>Pezizomycotina</taxon>
        <taxon>Leotiomycetes</taxon>
        <taxon>Helotiales</taxon>
        <taxon>Drepanopezizaceae</taxon>
        <taxon>Diplocarpon</taxon>
    </lineage>
</organism>
<dbReference type="AlphaFoldDB" id="A0A218YVP0"/>
<evidence type="ECO:0000256" key="2">
    <source>
        <dbReference type="SAM" id="SignalP"/>
    </source>
</evidence>
<name>A0A218YVP0_9HELO</name>
<feature type="signal peptide" evidence="2">
    <location>
        <begin position="1"/>
        <end position="20"/>
    </location>
</feature>
<feature type="region of interest" description="Disordered" evidence="1">
    <location>
        <begin position="121"/>
        <end position="146"/>
    </location>
</feature>
<evidence type="ECO:0000313" key="3">
    <source>
        <dbReference type="EMBL" id="OWO99736.1"/>
    </source>
</evidence>
<gene>
    <name evidence="3" type="ORF">B2J93_9486</name>
</gene>
<accession>A0A218YVP0</accession>
<feature type="compositionally biased region" description="Low complexity" evidence="1">
    <location>
        <begin position="121"/>
        <end position="134"/>
    </location>
</feature>
<sequence>MRFFDVLAVAVASLATMASADRPVTLSFNNSPARKRAEIKVELSGGPQRLSNRLAKTPVDQDGVTYASSFHFEGFYPGVACEVTFYPEVYRISVTSTHYFAGFTPAWTNLNLTEATVECFGSSPRSSRTGSSRWGRGGRSGRGTSI</sequence>
<proteinExistence type="predicted"/>
<comment type="caution">
    <text evidence="3">The sequence shown here is derived from an EMBL/GenBank/DDBJ whole genome shotgun (WGS) entry which is preliminary data.</text>
</comment>
<evidence type="ECO:0008006" key="5">
    <source>
        <dbReference type="Google" id="ProtNLM"/>
    </source>
</evidence>
<dbReference type="Proteomes" id="UP000242519">
    <property type="component" value="Unassembled WGS sequence"/>
</dbReference>
<feature type="chain" id="PRO_5012939741" description="Ubiquitin 3 binding protein But2 C-terminal domain-containing protein" evidence="2">
    <location>
        <begin position="21"/>
        <end position="146"/>
    </location>
</feature>